<dbReference type="GO" id="GO:0005524">
    <property type="term" value="F:ATP binding"/>
    <property type="evidence" value="ECO:0007669"/>
    <property type="project" value="InterPro"/>
</dbReference>
<dbReference type="InterPro" id="IPR027417">
    <property type="entry name" value="P-loop_NTPase"/>
</dbReference>
<dbReference type="Gene3D" id="3.40.50.300">
    <property type="entry name" value="P-loop containing nucleotide triphosphate hydrolases"/>
    <property type="match status" value="1"/>
</dbReference>
<name>A0A151K201_9HYME</name>
<dbReference type="InterPro" id="IPR033690">
    <property type="entry name" value="Adenylat_kinase_CS"/>
</dbReference>
<evidence type="ECO:0000256" key="4">
    <source>
        <dbReference type="RuleBase" id="RU003330"/>
    </source>
</evidence>
<dbReference type="GO" id="GO:0019205">
    <property type="term" value="F:nucleobase-containing compound kinase activity"/>
    <property type="evidence" value="ECO:0007669"/>
    <property type="project" value="InterPro"/>
</dbReference>
<sequence length="241" mass="26745">INGERNPSEVYVSFRDAVLRILGISSGEIHDQDVPQSLEAEVEVERRKESSTDSALVKQVVGTDRLPAISIDAPKTADKPLRKGLPSFIWVIGGPGSNKAALCAQAVRSTPGWLHISIGEFFRTMASSNMIVNDAIVSGEMVPYDIVMQLVEQQILLNRDSDGIVIDGYPRDLNQVKKFETKFGQKPPLVLLDCSKLQLGRGRLDDSVSAFRKRLELFREVSLPMLKTLDSDNRLTIVRNK</sequence>
<keyword evidence="6" id="KW-1185">Reference proteome</keyword>
<reference evidence="5 6" key="1">
    <citation type="submission" date="2016-03" db="EMBL/GenBank/DDBJ databases">
        <title>Cyphomyrmex costatus WGS genome.</title>
        <authorList>
            <person name="Nygaard S."/>
            <person name="Hu H."/>
            <person name="Boomsma J."/>
            <person name="Zhang G."/>
        </authorList>
    </citation>
    <scope>NUCLEOTIDE SEQUENCE [LARGE SCALE GENOMIC DNA]</scope>
    <source>
        <strain evidence="5">MS0001</strain>
        <tissue evidence="5">Whole body</tissue>
    </source>
</reference>
<dbReference type="PRINTS" id="PR00094">
    <property type="entry name" value="ADENYLTKNASE"/>
</dbReference>
<comment type="caution">
    <text evidence="5">The sequence shown here is derived from an EMBL/GenBank/DDBJ whole genome shotgun (WGS) entry which is preliminary data.</text>
</comment>
<organism evidence="5 6">
    <name type="scientific">Cyphomyrmex costatus</name>
    <dbReference type="NCBI Taxonomy" id="456900"/>
    <lineage>
        <taxon>Eukaryota</taxon>
        <taxon>Metazoa</taxon>
        <taxon>Ecdysozoa</taxon>
        <taxon>Arthropoda</taxon>
        <taxon>Hexapoda</taxon>
        <taxon>Insecta</taxon>
        <taxon>Pterygota</taxon>
        <taxon>Neoptera</taxon>
        <taxon>Endopterygota</taxon>
        <taxon>Hymenoptera</taxon>
        <taxon>Apocrita</taxon>
        <taxon>Aculeata</taxon>
        <taxon>Formicoidea</taxon>
        <taxon>Formicidae</taxon>
        <taxon>Myrmicinae</taxon>
        <taxon>Cyphomyrmex</taxon>
    </lineage>
</organism>
<keyword evidence="1 4" id="KW-0808">Transferase</keyword>
<evidence type="ECO:0000313" key="6">
    <source>
        <dbReference type="Proteomes" id="UP000078542"/>
    </source>
</evidence>
<dbReference type="GO" id="GO:0006139">
    <property type="term" value="P:nucleobase-containing compound metabolic process"/>
    <property type="evidence" value="ECO:0007669"/>
    <property type="project" value="InterPro"/>
</dbReference>
<dbReference type="PANTHER" id="PTHR23359">
    <property type="entry name" value="NUCLEOTIDE KINASE"/>
    <property type="match status" value="1"/>
</dbReference>
<evidence type="ECO:0000256" key="1">
    <source>
        <dbReference type="ARBA" id="ARBA00022679"/>
    </source>
</evidence>
<dbReference type="AlphaFoldDB" id="A0A151K201"/>
<dbReference type="STRING" id="456900.A0A151K201"/>
<evidence type="ECO:0000256" key="3">
    <source>
        <dbReference type="ARBA" id="ARBA00022777"/>
    </source>
</evidence>
<dbReference type="Pfam" id="PF00406">
    <property type="entry name" value="ADK"/>
    <property type="match status" value="1"/>
</dbReference>
<accession>A0A151K201</accession>
<dbReference type="PROSITE" id="PS00113">
    <property type="entry name" value="ADENYLATE_KINASE"/>
    <property type="match status" value="1"/>
</dbReference>
<keyword evidence="3 4" id="KW-0418">Kinase</keyword>
<gene>
    <name evidence="5" type="ORF">ALC62_00135</name>
</gene>
<dbReference type="InterPro" id="IPR000850">
    <property type="entry name" value="Adenylat/UMP-CMP_kin"/>
</dbReference>
<dbReference type="Proteomes" id="UP000078542">
    <property type="component" value="Unassembled WGS sequence"/>
</dbReference>
<proteinExistence type="inferred from homology"/>
<dbReference type="EMBL" id="LKEX01009531">
    <property type="protein sequence ID" value="KYN50107.1"/>
    <property type="molecule type" value="Genomic_DNA"/>
</dbReference>
<keyword evidence="2" id="KW-0547">Nucleotide-binding</keyword>
<dbReference type="SUPFAM" id="SSF52540">
    <property type="entry name" value="P-loop containing nucleoside triphosphate hydrolases"/>
    <property type="match status" value="1"/>
</dbReference>
<evidence type="ECO:0000313" key="5">
    <source>
        <dbReference type="EMBL" id="KYN50107.1"/>
    </source>
</evidence>
<protein>
    <submittedName>
        <fullName evidence="5">Adenylate kinase</fullName>
    </submittedName>
</protein>
<feature type="non-terminal residue" evidence="5">
    <location>
        <position position="1"/>
    </location>
</feature>
<comment type="similarity">
    <text evidence="4">Belongs to the adenylate kinase family.</text>
</comment>
<evidence type="ECO:0000256" key="2">
    <source>
        <dbReference type="ARBA" id="ARBA00022741"/>
    </source>
</evidence>